<organism evidence="2 3">
    <name type="scientific">Carboxylicivirga marina</name>
    <dbReference type="NCBI Taxonomy" id="2800988"/>
    <lineage>
        <taxon>Bacteria</taxon>
        <taxon>Pseudomonadati</taxon>
        <taxon>Bacteroidota</taxon>
        <taxon>Bacteroidia</taxon>
        <taxon>Marinilabiliales</taxon>
        <taxon>Marinilabiliaceae</taxon>
        <taxon>Carboxylicivirga</taxon>
    </lineage>
</organism>
<feature type="transmembrane region" description="Helical" evidence="1">
    <location>
        <begin position="12"/>
        <end position="35"/>
    </location>
</feature>
<evidence type="ECO:0000313" key="2">
    <source>
        <dbReference type="EMBL" id="MBK3516318.1"/>
    </source>
</evidence>
<keyword evidence="1" id="KW-1133">Transmembrane helix</keyword>
<evidence type="ECO:0000256" key="1">
    <source>
        <dbReference type="SAM" id="Phobius"/>
    </source>
</evidence>
<proteinExistence type="predicted"/>
<comment type="caution">
    <text evidence="2">The sequence shown here is derived from an EMBL/GenBank/DDBJ whole genome shotgun (WGS) entry which is preliminary data.</text>
</comment>
<dbReference type="InterPro" id="IPR032593">
    <property type="entry name" value="DUF4907"/>
</dbReference>
<dbReference type="EMBL" id="JAENRR010000005">
    <property type="protein sequence ID" value="MBK3516318.1"/>
    <property type="molecule type" value="Genomic_DNA"/>
</dbReference>
<dbReference type="RefSeq" id="WP_200463549.1">
    <property type="nucleotide sequence ID" value="NZ_JAENRR010000005.1"/>
</dbReference>
<dbReference type="Pfam" id="PF16250">
    <property type="entry name" value="DUF4907"/>
    <property type="match status" value="1"/>
</dbReference>
<dbReference type="Proteomes" id="UP000605676">
    <property type="component" value="Unassembled WGS sequence"/>
</dbReference>
<keyword evidence="3" id="KW-1185">Reference proteome</keyword>
<accession>A0ABS1HF98</accession>
<evidence type="ECO:0000313" key="3">
    <source>
        <dbReference type="Proteomes" id="UP000605676"/>
    </source>
</evidence>
<sequence length="114" mass="13005">MTTIKAFQESSLSIQVFLKWGIAFLVVVSLVAYFLELNAEAYSYKIHKVESGYGYQVFNNDKLLIQQDFIPTLEGYIPFDEKNKAEAAAKLVISKLKDKQRPALTNLEIENIIQ</sequence>
<reference evidence="2 3" key="1">
    <citation type="submission" date="2021-01" db="EMBL/GenBank/DDBJ databases">
        <title>Carboxyliciviraga sp.nov., isolated from coastal sediments.</title>
        <authorList>
            <person name="Lu D."/>
            <person name="Zhang T."/>
        </authorList>
    </citation>
    <scope>NUCLEOTIDE SEQUENCE [LARGE SCALE GENOMIC DNA]</scope>
    <source>
        <strain evidence="2 3">N1Y132</strain>
    </source>
</reference>
<protein>
    <submittedName>
        <fullName evidence="2">DUF4907 domain-containing protein</fullName>
    </submittedName>
</protein>
<keyword evidence="1" id="KW-0812">Transmembrane</keyword>
<gene>
    <name evidence="2" type="ORF">JIV24_03125</name>
</gene>
<keyword evidence="1" id="KW-0472">Membrane</keyword>
<name>A0ABS1HF98_9BACT</name>